<name>A0ABN6J4Q7_9CLOT</name>
<protein>
    <submittedName>
        <fullName evidence="1">Uncharacterized protein</fullName>
    </submittedName>
</protein>
<dbReference type="EMBL" id="AP024849">
    <property type="protein sequence ID" value="BCZ49284.1"/>
    <property type="molecule type" value="Genomic_DNA"/>
</dbReference>
<accession>A0ABN6J4Q7</accession>
<dbReference type="RefSeq" id="WP_224035476.1">
    <property type="nucleotide sequence ID" value="NZ_AP024849.1"/>
</dbReference>
<evidence type="ECO:0000313" key="1">
    <source>
        <dbReference type="EMBL" id="BCZ49284.1"/>
    </source>
</evidence>
<reference evidence="2" key="1">
    <citation type="submission" date="2021-07" db="EMBL/GenBank/DDBJ databases">
        <title>Complete genome sequencing of a Clostridium isolate.</title>
        <authorList>
            <person name="Ueki A."/>
            <person name="Tonouchi A."/>
        </authorList>
    </citation>
    <scope>NUCLEOTIDE SEQUENCE [LARGE SCALE GENOMIC DNA]</scope>
    <source>
        <strain evidence="2">C5S11</strain>
    </source>
</reference>
<sequence length="160" mass="18808">MYKKLEHLDCYREGTRQSIVRDYDLQLLIYARLLNEKTKHSDAHDKLTNKYYEFLCVNKENKNIQKIITCGSGAGEHLIKLADLKRPQLFNPLMSEGDCGGGNGTNTSNRMWDPLAKELYNAIRWLICCWDTIPYGKLLDIKKGLEDYYYNECKIRRIKY</sequence>
<gene>
    <name evidence="1" type="ORF">psyc5s11_53510</name>
</gene>
<evidence type="ECO:0000313" key="2">
    <source>
        <dbReference type="Proteomes" id="UP000824633"/>
    </source>
</evidence>
<dbReference type="Proteomes" id="UP000824633">
    <property type="component" value="Chromosome"/>
</dbReference>
<proteinExistence type="predicted"/>
<keyword evidence="2" id="KW-1185">Reference proteome</keyword>
<organism evidence="1 2">
    <name type="scientific">Clostridium gelidum</name>
    <dbReference type="NCBI Taxonomy" id="704125"/>
    <lineage>
        <taxon>Bacteria</taxon>
        <taxon>Bacillati</taxon>
        <taxon>Bacillota</taxon>
        <taxon>Clostridia</taxon>
        <taxon>Eubacteriales</taxon>
        <taxon>Clostridiaceae</taxon>
        <taxon>Clostridium</taxon>
    </lineage>
</organism>